<dbReference type="Proteomes" id="UP001326613">
    <property type="component" value="Chromosome"/>
</dbReference>
<sequence length="449" mass="50366">MKSHSFTTEDAAKQEDKVLKKLTDFAPEYDQSCKLPNEVIQMNTDKVQENFNKDINRTPNFCIETTEGIVDLAATYKKEKGSDYKVTYKDMYDTLTNDKYKLSQNQAEYILATAYQGGIAGGLAGFGEVIVSNITNPMNWMNRDGNMSKIVIDKDSNVSYVGGQKMTFDCNRQTYDGIIHNTVHTEFRSEDYLAATITAKIGKIGVAEFKPQVVIDVAGVGEVGLKIVEQLQNIKSELPSKTPQAIVENYHNFSNSILQNNGHDKLYKQEVMGEVKKILSSKPEEIDHEKVENLKKLEFTKEALAETVMNQIDTRIGEFKKDGLKAKITSKDIDLVANEAANSLQKFVGKSQGYLERFTKDLVKQRAESNEVEVPKKNFIQKIVSYLKDLWHGYSKESPEKNKDTLLEQVKLQAKEISKGVNVLPENKSTIPSAQSKTSNVSKGGGRDI</sequence>
<accession>A0ABZ0USQ5</accession>
<name>A0ABZ0USQ5_9RICK</name>
<keyword evidence="3" id="KW-1185">Reference proteome</keyword>
<gene>
    <name evidence="2" type="ORF">Trichorick_00557</name>
</gene>
<protein>
    <submittedName>
        <fullName evidence="2">Uncharacterized protein</fullName>
    </submittedName>
</protein>
<proteinExistence type="predicted"/>
<evidence type="ECO:0000313" key="3">
    <source>
        <dbReference type="Proteomes" id="UP001326613"/>
    </source>
</evidence>
<reference evidence="2 3" key="1">
    <citation type="submission" date="2022-10" db="EMBL/GenBank/DDBJ databases">
        <title>Host association and intracellularity evolved multiple times independently in the Rickettsiales.</title>
        <authorList>
            <person name="Castelli M."/>
            <person name="Nardi T."/>
            <person name="Gammuto L."/>
            <person name="Bellinzona G."/>
            <person name="Sabaneyeva E."/>
            <person name="Potekhin A."/>
            <person name="Serra V."/>
            <person name="Petroni G."/>
            <person name="Sassera D."/>
        </authorList>
    </citation>
    <scope>NUCLEOTIDE SEQUENCE [LARGE SCALE GENOMIC DNA]</scope>
    <source>
        <strain evidence="2 3">Kr 154-4</strain>
    </source>
</reference>
<feature type="region of interest" description="Disordered" evidence="1">
    <location>
        <begin position="423"/>
        <end position="449"/>
    </location>
</feature>
<dbReference type="EMBL" id="CP112932">
    <property type="protein sequence ID" value="WPY00673.1"/>
    <property type="molecule type" value="Genomic_DNA"/>
</dbReference>
<dbReference type="RefSeq" id="WP_323738724.1">
    <property type="nucleotide sequence ID" value="NZ_CP112932.1"/>
</dbReference>
<evidence type="ECO:0000313" key="2">
    <source>
        <dbReference type="EMBL" id="WPY00673.1"/>
    </source>
</evidence>
<feature type="compositionally biased region" description="Polar residues" evidence="1">
    <location>
        <begin position="427"/>
        <end position="442"/>
    </location>
</feature>
<organism evidence="2 3">
    <name type="scientific">Candidatus Trichorickettsia mobilis</name>
    <dbReference type="NCBI Taxonomy" id="1346319"/>
    <lineage>
        <taxon>Bacteria</taxon>
        <taxon>Pseudomonadati</taxon>
        <taxon>Pseudomonadota</taxon>
        <taxon>Alphaproteobacteria</taxon>
        <taxon>Rickettsiales</taxon>
        <taxon>Rickettsiaceae</taxon>
        <taxon>Rickettsieae</taxon>
        <taxon>Candidatus Trichorickettsia</taxon>
    </lineage>
</organism>
<evidence type="ECO:0000256" key="1">
    <source>
        <dbReference type="SAM" id="MobiDB-lite"/>
    </source>
</evidence>